<evidence type="ECO:0000256" key="1">
    <source>
        <dbReference type="SAM" id="MobiDB-lite"/>
    </source>
</evidence>
<name>A0A4U5P7Q4_STECR</name>
<organism evidence="2">
    <name type="scientific">Steinernema carpocapsae</name>
    <name type="common">Entomopathogenic nematode</name>
    <dbReference type="NCBI Taxonomy" id="34508"/>
    <lineage>
        <taxon>Eukaryota</taxon>
        <taxon>Metazoa</taxon>
        <taxon>Ecdysozoa</taxon>
        <taxon>Nematoda</taxon>
        <taxon>Chromadorea</taxon>
        <taxon>Rhabditida</taxon>
        <taxon>Tylenchina</taxon>
        <taxon>Panagrolaimomorpha</taxon>
        <taxon>Strongyloidoidea</taxon>
        <taxon>Steinernematidae</taxon>
        <taxon>Steinernema</taxon>
    </lineage>
</organism>
<dbReference type="EMBL" id="AZBU02000002">
    <property type="protein sequence ID" value="TKR92289.1"/>
    <property type="molecule type" value="Genomic_DNA"/>
</dbReference>
<reference evidence="2" key="1">
    <citation type="submission" date="2013-11" db="EMBL/GenBank/DDBJ databases">
        <authorList>
            <person name="Sternberg P."/>
            <person name="Dillman A."/>
            <person name="Macchietto M."/>
        </authorList>
    </citation>
    <scope>NUCLEOTIDE SEQUENCE</scope>
    <source>
        <strain evidence="2">ALL</strain>
    </source>
</reference>
<evidence type="ECO:0000313" key="2">
    <source>
        <dbReference type="EMBL" id="TKR92289.1"/>
    </source>
</evidence>
<feature type="compositionally biased region" description="Polar residues" evidence="1">
    <location>
        <begin position="76"/>
        <end position="85"/>
    </location>
</feature>
<proteinExistence type="predicted"/>
<sequence>MHGIDVLLQPIGELVEDAEDLAGDMIQFALSRQTRRSKRRTQERCPGNDRNGKKRVGKMVEDGAEGPISSAGVLITSDTCPQTSSGGRGHSSGAIF</sequence>
<dbReference type="AlphaFoldDB" id="A0A4U5P7Q4"/>
<protein>
    <submittedName>
        <fullName evidence="2">Uncharacterized protein</fullName>
    </submittedName>
</protein>
<reference evidence="2" key="3">
    <citation type="journal article" date="2019" name="G3 (Bethesda)">
        <title>Hybrid Assembly of the Genome of the Entomopathogenic Nematode Steinernema carpocapsae Identifies the X-Chromosome.</title>
        <authorList>
            <person name="Serra L."/>
            <person name="Macchietto M."/>
            <person name="Macias-Munoz A."/>
            <person name="McGill C.J."/>
            <person name="Rodriguez I.M."/>
            <person name="Rodriguez B."/>
            <person name="Murad R."/>
            <person name="Mortazavi A."/>
        </authorList>
    </citation>
    <scope>NUCLEOTIDE SEQUENCE</scope>
    <source>
        <strain evidence="2">ALL</strain>
    </source>
</reference>
<feature type="compositionally biased region" description="Basic and acidic residues" evidence="1">
    <location>
        <begin position="40"/>
        <end position="51"/>
    </location>
</feature>
<feature type="region of interest" description="Disordered" evidence="1">
    <location>
        <begin position="32"/>
        <end position="96"/>
    </location>
</feature>
<accession>A0A4U5P7Q4</accession>
<reference evidence="2" key="2">
    <citation type="journal article" date="2015" name="Genome Biol.">
        <title>Comparative genomics of Steinernema reveals deeply conserved gene regulatory networks.</title>
        <authorList>
            <person name="Dillman A.R."/>
            <person name="Macchietto M."/>
            <person name="Porter C.F."/>
            <person name="Rogers A."/>
            <person name="Williams B."/>
            <person name="Antoshechkin I."/>
            <person name="Lee M.M."/>
            <person name="Goodwin Z."/>
            <person name="Lu X."/>
            <person name="Lewis E.E."/>
            <person name="Goodrich-Blair H."/>
            <person name="Stock S.P."/>
            <person name="Adams B.J."/>
            <person name="Sternberg P.W."/>
            <person name="Mortazavi A."/>
        </authorList>
    </citation>
    <scope>NUCLEOTIDE SEQUENCE [LARGE SCALE GENOMIC DNA]</scope>
    <source>
        <strain evidence="2">ALL</strain>
    </source>
</reference>
<gene>
    <name evidence="2" type="ORF">L596_006972</name>
</gene>
<comment type="caution">
    <text evidence="2">The sequence shown here is derived from an EMBL/GenBank/DDBJ whole genome shotgun (WGS) entry which is preliminary data.</text>
</comment>